<dbReference type="EMBL" id="JBBPBK010000012">
    <property type="protein sequence ID" value="KAK9273349.1"/>
    <property type="molecule type" value="Genomic_DNA"/>
</dbReference>
<evidence type="ECO:0000313" key="2">
    <source>
        <dbReference type="EMBL" id="KAK9273349.1"/>
    </source>
</evidence>
<sequence>MFAPLVDTWVHFATTANVEELCLLLSWGYRRRTTYVLPQYLYTNSSSMTTLRFTACHVVPNGLISWKSLKSLFIGDTVLSNDVIQKIFVGAPVLESMELYGCWGFTRLDIGSANLRKLVVGDYWAFWRAENEVALEISAPNLQSLGIFGEIHRNRLRLMNIQSLDDCHLNFEVKTAVEDYDNDFEELRNMVGELLDRLRHVKKLTMGNWCIQVLSISELKGMLSSMPNCKCLILDMYRKCDILGIGGLLLSSLNLETLVINTTSLYGLTSLNKYVFDEDFLENYWSLESRSSKCSLLHLKNVKIVGFTGRHRESELVILLVRFLLEKTGTLEKIIIDARTGMKCPPKKLFELSSKFTQNLTQCSSYVL</sequence>
<evidence type="ECO:0000259" key="1">
    <source>
        <dbReference type="Pfam" id="PF23622"/>
    </source>
</evidence>
<comment type="caution">
    <text evidence="2">The sequence shown here is derived from an EMBL/GenBank/DDBJ whole genome shotgun (WGS) entry which is preliminary data.</text>
</comment>
<gene>
    <name evidence="2" type="ORF">L1049_018158</name>
</gene>
<accession>A0AAP0NNM7</accession>
<dbReference type="SUPFAM" id="SSF52047">
    <property type="entry name" value="RNI-like"/>
    <property type="match status" value="1"/>
</dbReference>
<dbReference type="AlphaFoldDB" id="A0AAP0NNM7"/>
<feature type="domain" description="At1g61320/AtMIF1 LRR" evidence="1">
    <location>
        <begin position="5"/>
        <end position="343"/>
    </location>
</feature>
<dbReference type="InterPro" id="IPR055357">
    <property type="entry name" value="LRR_At1g61320_AtMIF1"/>
</dbReference>
<name>A0AAP0NNM7_LIQFO</name>
<keyword evidence="3" id="KW-1185">Reference proteome</keyword>
<dbReference type="Pfam" id="PF23622">
    <property type="entry name" value="LRR_At1g61320_AtMIF1"/>
    <property type="match status" value="1"/>
</dbReference>
<proteinExistence type="predicted"/>
<dbReference type="InterPro" id="IPR053772">
    <property type="entry name" value="At1g61320/At1g61330-like"/>
</dbReference>
<protein>
    <recommendedName>
        <fullName evidence="1">At1g61320/AtMIF1 LRR domain-containing protein</fullName>
    </recommendedName>
</protein>
<dbReference type="InterPro" id="IPR032675">
    <property type="entry name" value="LRR_dom_sf"/>
</dbReference>
<dbReference type="Gene3D" id="3.80.10.10">
    <property type="entry name" value="Ribonuclease Inhibitor"/>
    <property type="match status" value="1"/>
</dbReference>
<dbReference type="PANTHER" id="PTHR34145:SF28">
    <property type="entry name" value="F-BOX DOMAIN-CONTAINING PROTEIN"/>
    <property type="match status" value="1"/>
</dbReference>
<dbReference type="Proteomes" id="UP001415857">
    <property type="component" value="Unassembled WGS sequence"/>
</dbReference>
<organism evidence="2 3">
    <name type="scientific">Liquidambar formosana</name>
    <name type="common">Formosan gum</name>
    <dbReference type="NCBI Taxonomy" id="63359"/>
    <lineage>
        <taxon>Eukaryota</taxon>
        <taxon>Viridiplantae</taxon>
        <taxon>Streptophyta</taxon>
        <taxon>Embryophyta</taxon>
        <taxon>Tracheophyta</taxon>
        <taxon>Spermatophyta</taxon>
        <taxon>Magnoliopsida</taxon>
        <taxon>eudicotyledons</taxon>
        <taxon>Gunneridae</taxon>
        <taxon>Pentapetalae</taxon>
        <taxon>Saxifragales</taxon>
        <taxon>Altingiaceae</taxon>
        <taxon>Liquidambar</taxon>
    </lineage>
</organism>
<dbReference type="PANTHER" id="PTHR34145">
    <property type="entry name" value="OS02G0105600 PROTEIN"/>
    <property type="match status" value="1"/>
</dbReference>
<evidence type="ECO:0000313" key="3">
    <source>
        <dbReference type="Proteomes" id="UP001415857"/>
    </source>
</evidence>
<reference evidence="2 3" key="1">
    <citation type="journal article" date="2024" name="Plant J.">
        <title>Genome sequences and population genomics reveal climatic adaptation and genomic divergence between two closely related sweetgum species.</title>
        <authorList>
            <person name="Xu W.Q."/>
            <person name="Ren C.Q."/>
            <person name="Zhang X.Y."/>
            <person name="Comes H.P."/>
            <person name="Liu X.H."/>
            <person name="Li Y.G."/>
            <person name="Kettle C.J."/>
            <person name="Jalonen R."/>
            <person name="Gaisberger H."/>
            <person name="Ma Y.Z."/>
            <person name="Qiu Y.X."/>
        </authorList>
    </citation>
    <scope>NUCLEOTIDE SEQUENCE [LARGE SCALE GENOMIC DNA]</scope>
    <source>
        <strain evidence="2">Hangzhou</strain>
    </source>
</reference>